<evidence type="ECO:0000313" key="8">
    <source>
        <dbReference type="EMBL" id="EDV20440.1"/>
    </source>
</evidence>
<comment type="similarity">
    <text evidence="2">Belongs to the 'GDXG' lipolytic enzyme family.</text>
</comment>
<evidence type="ECO:0000256" key="3">
    <source>
        <dbReference type="ARBA" id="ARBA00022487"/>
    </source>
</evidence>
<dbReference type="Proteomes" id="UP000009022">
    <property type="component" value="Unassembled WGS sequence"/>
</dbReference>
<dbReference type="EC" id="3.1.1.-" evidence="6"/>
<gene>
    <name evidence="8" type="ORF">TRIADDRAFT_32031</name>
</gene>
<dbReference type="Gene3D" id="3.40.50.1820">
    <property type="entry name" value="alpha/beta hydrolase"/>
    <property type="match status" value="1"/>
</dbReference>
<comment type="similarity">
    <text evidence="1 6">Belongs to the type-B carboxylesterase/lipase family.</text>
</comment>
<dbReference type="InParanoid" id="B3SA24"/>
<dbReference type="PROSITE" id="PS00122">
    <property type="entry name" value="CARBOXYLESTERASE_B_1"/>
    <property type="match status" value="1"/>
</dbReference>
<evidence type="ECO:0000256" key="6">
    <source>
        <dbReference type="RuleBase" id="RU361235"/>
    </source>
</evidence>
<feature type="signal peptide" evidence="6">
    <location>
        <begin position="1"/>
        <end position="23"/>
    </location>
</feature>
<sequence>MAVHLSWILLALVLTLFVPNNSGQITVRTDNGLISGKSDIIDGTTVHSYLGIPYVQPPIGSLRFMPPKALTSAWSGVLNGSQYKNSCPQFTPVGGTQPNTPEHQINEDCLYINVFTTKPVAVANMSVLVWIHGGGFIVGTGAGWKMQTLAAKEGIVVVSMNYRLGAFGFLTSGEDNPGNNAIQPNLGILDQQMALKWVQDNIENFGGNKEAVTIAGFSAGAYSVGIHVLAPSSYGLFRYAIMHSGAVFDSHTYKSMAEARQAFLKFGKQAGCNGTTVATVTQCVRSLSVAIILKASSSMLLQDFGFFSVTVDGKLIVENPRKAWAAGRFKKGNLLMGIAAQDGYVNVPPQVTRPAYLGFIKYWFNRIYNDLGQDVIISRYTNYNDINSLTSNLHMLRELSTDSLFVAPADFVAGYHSIYSPTYTYVFSHRTNQSAYLMPNTGVSHGAELPYVFGYPVNKPSGFLSNFTSAEIDLSKDMMAMWGSFIRTG</sequence>
<dbReference type="PANTHER" id="PTHR43918">
    <property type="entry name" value="ACETYLCHOLINESTERASE"/>
    <property type="match status" value="1"/>
</dbReference>
<evidence type="ECO:0000259" key="7">
    <source>
        <dbReference type="Pfam" id="PF00135"/>
    </source>
</evidence>
<dbReference type="InterPro" id="IPR050654">
    <property type="entry name" value="AChE-related_enzymes"/>
</dbReference>
<dbReference type="GeneID" id="6758346"/>
<dbReference type="AlphaFoldDB" id="B3SA24"/>
<dbReference type="InterPro" id="IPR002018">
    <property type="entry name" value="CarbesteraseB"/>
</dbReference>
<dbReference type="Pfam" id="PF00135">
    <property type="entry name" value="COesterase"/>
    <property type="match status" value="1"/>
</dbReference>
<dbReference type="SUPFAM" id="SSF53474">
    <property type="entry name" value="alpha/beta-Hydrolases"/>
    <property type="match status" value="1"/>
</dbReference>
<dbReference type="CTD" id="6758346"/>
<evidence type="ECO:0000256" key="5">
    <source>
        <dbReference type="ARBA" id="ARBA00023157"/>
    </source>
</evidence>
<dbReference type="ESTHER" id="triad-b3sa24">
    <property type="family name" value="Cholinesterase-like"/>
</dbReference>
<reference evidence="8 9" key="1">
    <citation type="journal article" date="2008" name="Nature">
        <title>The Trichoplax genome and the nature of placozoans.</title>
        <authorList>
            <person name="Srivastava M."/>
            <person name="Begovic E."/>
            <person name="Chapman J."/>
            <person name="Putnam N.H."/>
            <person name="Hellsten U."/>
            <person name="Kawashima T."/>
            <person name="Kuo A."/>
            <person name="Mitros T."/>
            <person name="Salamov A."/>
            <person name="Carpenter M.L."/>
            <person name="Signorovitch A.Y."/>
            <person name="Moreno M.A."/>
            <person name="Kamm K."/>
            <person name="Grimwood J."/>
            <person name="Schmutz J."/>
            <person name="Shapiro H."/>
            <person name="Grigoriev I.V."/>
            <person name="Buss L.W."/>
            <person name="Schierwater B."/>
            <person name="Dellaporta S.L."/>
            <person name="Rokhsar D.S."/>
        </authorList>
    </citation>
    <scope>NUCLEOTIDE SEQUENCE [LARGE SCALE GENOMIC DNA]</scope>
    <source>
        <strain evidence="8 9">Grell-BS-1999</strain>
    </source>
</reference>
<dbReference type="FunCoup" id="B3SA24">
    <property type="interactions" value="228"/>
</dbReference>
<dbReference type="PhylomeDB" id="B3SA24"/>
<name>B3SA24_TRIAD</name>
<keyword evidence="5" id="KW-1015">Disulfide bond</keyword>
<keyword evidence="9" id="KW-1185">Reference proteome</keyword>
<evidence type="ECO:0000256" key="2">
    <source>
        <dbReference type="ARBA" id="ARBA00010515"/>
    </source>
</evidence>
<evidence type="ECO:0000313" key="9">
    <source>
        <dbReference type="Proteomes" id="UP000009022"/>
    </source>
</evidence>
<dbReference type="KEGG" id="tad:TRIADDRAFT_32031"/>
<dbReference type="InterPro" id="IPR019826">
    <property type="entry name" value="Carboxylesterase_B_AS"/>
</dbReference>
<dbReference type="EMBL" id="DS985260">
    <property type="protein sequence ID" value="EDV20440.1"/>
    <property type="molecule type" value="Genomic_DNA"/>
</dbReference>
<dbReference type="OrthoDB" id="9000293at2759"/>
<proteinExistence type="inferred from homology"/>
<dbReference type="InterPro" id="IPR002168">
    <property type="entry name" value="Lipase_GDXG_HIS_AS"/>
</dbReference>
<evidence type="ECO:0000256" key="4">
    <source>
        <dbReference type="ARBA" id="ARBA00022801"/>
    </source>
</evidence>
<dbReference type="FunFam" id="3.40.50.1820:FF:000029">
    <property type="entry name" value="Acetylcholinesterase"/>
    <property type="match status" value="1"/>
</dbReference>
<dbReference type="eggNOG" id="KOG4389">
    <property type="taxonomic scope" value="Eukaryota"/>
</dbReference>
<organism evidence="8 9">
    <name type="scientific">Trichoplax adhaerens</name>
    <name type="common">Trichoplax reptans</name>
    <dbReference type="NCBI Taxonomy" id="10228"/>
    <lineage>
        <taxon>Eukaryota</taxon>
        <taxon>Metazoa</taxon>
        <taxon>Placozoa</taxon>
        <taxon>Uniplacotomia</taxon>
        <taxon>Trichoplacea</taxon>
        <taxon>Trichoplacidae</taxon>
        <taxon>Trichoplax</taxon>
    </lineage>
</organism>
<keyword evidence="4 6" id="KW-0378">Hydrolase</keyword>
<dbReference type="OMA" id="AYLMPNT"/>
<dbReference type="PROSITE" id="PS01173">
    <property type="entry name" value="LIPASE_GDXG_HIS"/>
    <property type="match status" value="1"/>
</dbReference>
<dbReference type="HOGENOM" id="CLU_006586_13_0_1"/>
<dbReference type="InterPro" id="IPR029058">
    <property type="entry name" value="AB_hydrolase_fold"/>
</dbReference>
<dbReference type="PANTHER" id="PTHR43918:SF4">
    <property type="entry name" value="CARBOXYLIC ESTER HYDROLASE"/>
    <property type="match status" value="1"/>
</dbReference>
<protein>
    <recommendedName>
        <fullName evidence="6">Carboxylic ester hydrolase</fullName>
        <ecNumber evidence="6">3.1.1.-</ecNumber>
    </recommendedName>
</protein>
<accession>B3SA24</accession>
<feature type="chain" id="PRO_5005122929" description="Carboxylic ester hydrolase" evidence="6">
    <location>
        <begin position="24"/>
        <end position="489"/>
    </location>
</feature>
<feature type="domain" description="Carboxylesterase type B" evidence="7">
    <location>
        <begin position="26"/>
        <end position="489"/>
    </location>
</feature>
<keyword evidence="6" id="KW-0732">Signal</keyword>
<evidence type="ECO:0000256" key="1">
    <source>
        <dbReference type="ARBA" id="ARBA00005964"/>
    </source>
</evidence>
<dbReference type="RefSeq" id="XP_002117134.1">
    <property type="nucleotide sequence ID" value="XM_002117098.1"/>
</dbReference>
<dbReference type="GO" id="GO:0052689">
    <property type="term" value="F:carboxylic ester hydrolase activity"/>
    <property type="evidence" value="ECO:0007669"/>
    <property type="project" value="UniProtKB-KW"/>
</dbReference>
<keyword evidence="3" id="KW-0719">Serine esterase</keyword>